<comment type="caution">
    <text evidence="1">The sequence shown here is derived from an EMBL/GenBank/DDBJ whole genome shotgun (WGS) entry which is preliminary data.</text>
</comment>
<evidence type="ECO:0000313" key="2">
    <source>
        <dbReference type="Proteomes" id="UP000185596"/>
    </source>
</evidence>
<dbReference type="RefSeq" id="WP_075129956.1">
    <property type="nucleotide sequence ID" value="NZ_MSIE01000094.1"/>
</dbReference>
<name>A0A1Q8C2K3_9PSEU</name>
<reference evidence="1 2" key="1">
    <citation type="submission" date="2016-12" db="EMBL/GenBank/DDBJ databases">
        <title>The draft genome sequence of Actinophytocola sp. 11-183.</title>
        <authorList>
            <person name="Wang W."/>
            <person name="Yuan L."/>
        </authorList>
    </citation>
    <scope>NUCLEOTIDE SEQUENCE [LARGE SCALE GENOMIC DNA]</scope>
    <source>
        <strain evidence="1 2">11-183</strain>
    </source>
</reference>
<organism evidence="1 2">
    <name type="scientific">Actinophytocola xanthii</name>
    <dbReference type="NCBI Taxonomy" id="1912961"/>
    <lineage>
        <taxon>Bacteria</taxon>
        <taxon>Bacillati</taxon>
        <taxon>Actinomycetota</taxon>
        <taxon>Actinomycetes</taxon>
        <taxon>Pseudonocardiales</taxon>
        <taxon>Pseudonocardiaceae</taxon>
    </lineage>
</organism>
<evidence type="ECO:0000313" key="1">
    <source>
        <dbReference type="EMBL" id="OLF08579.1"/>
    </source>
</evidence>
<keyword evidence="2" id="KW-1185">Reference proteome</keyword>
<protein>
    <submittedName>
        <fullName evidence="1">Uncharacterized protein</fullName>
    </submittedName>
</protein>
<gene>
    <name evidence="1" type="ORF">BU204_34195</name>
</gene>
<dbReference type="Proteomes" id="UP000185596">
    <property type="component" value="Unassembled WGS sequence"/>
</dbReference>
<dbReference type="STRING" id="1912961.BU204_34195"/>
<sequence>MTAEVSNTNTSAGTGDTTVERWTYDGMRLSTTNTKLAAWVDPHGAELFYRHKSGNIVGCCYDVHLRRDPDNGRVTMYGSPVFVEPSDDRELAARLAAEERACEQELAVIQRQRKAKASNPLDAKIEELALLVKKVPAPQRAGLTAYILHKLIRAW</sequence>
<accession>A0A1Q8C2K3</accession>
<dbReference type="EMBL" id="MSIE01000094">
    <property type="protein sequence ID" value="OLF08579.1"/>
    <property type="molecule type" value="Genomic_DNA"/>
</dbReference>
<dbReference type="AlphaFoldDB" id="A0A1Q8C2K3"/>
<proteinExistence type="predicted"/>